<accession>A0A166JH52</accession>
<dbReference type="Proteomes" id="UP000076532">
    <property type="component" value="Unassembled WGS sequence"/>
</dbReference>
<gene>
    <name evidence="2" type="ORF">FIBSPDRAFT_861298</name>
</gene>
<name>A0A166JH52_9AGAM</name>
<protein>
    <submittedName>
        <fullName evidence="2">Uncharacterized protein</fullName>
    </submittedName>
</protein>
<dbReference type="EMBL" id="KV417552">
    <property type="protein sequence ID" value="KZP20851.1"/>
    <property type="molecule type" value="Genomic_DNA"/>
</dbReference>
<organism evidence="2 3">
    <name type="scientific">Athelia psychrophila</name>
    <dbReference type="NCBI Taxonomy" id="1759441"/>
    <lineage>
        <taxon>Eukaryota</taxon>
        <taxon>Fungi</taxon>
        <taxon>Dikarya</taxon>
        <taxon>Basidiomycota</taxon>
        <taxon>Agaricomycotina</taxon>
        <taxon>Agaricomycetes</taxon>
        <taxon>Agaricomycetidae</taxon>
        <taxon>Atheliales</taxon>
        <taxon>Atheliaceae</taxon>
        <taxon>Athelia</taxon>
    </lineage>
</organism>
<evidence type="ECO:0000256" key="1">
    <source>
        <dbReference type="SAM" id="MobiDB-lite"/>
    </source>
</evidence>
<sequence>MGGASSKVARKLPKRAETPSWAGRATNPTAAADAQRLPKASEVRNEAIERDAMDPHLLANLTRLGPVRVDHHMQGYRLNDKASRMHQAVMQSEAEADPSNSTRNRILSATLADLLNERKMATRKEVERLANDSGIDVAKLESLARYLNTPGVGDGTRTVLKHGNGEETVTSTVTWEEPHYKS</sequence>
<proteinExistence type="predicted"/>
<dbReference type="OrthoDB" id="4085451at2759"/>
<evidence type="ECO:0000313" key="2">
    <source>
        <dbReference type="EMBL" id="KZP20851.1"/>
    </source>
</evidence>
<keyword evidence="3" id="KW-1185">Reference proteome</keyword>
<feature type="region of interest" description="Disordered" evidence="1">
    <location>
        <begin position="1"/>
        <end position="43"/>
    </location>
</feature>
<evidence type="ECO:0000313" key="3">
    <source>
        <dbReference type="Proteomes" id="UP000076532"/>
    </source>
</evidence>
<reference evidence="2 3" key="1">
    <citation type="journal article" date="2016" name="Mol. Biol. Evol.">
        <title>Comparative Genomics of Early-Diverging Mushroom-Forming Fungi Provides Insights into the Origins of Lignocellulose Decay Capabilities.</title>
        <authorList>
            <person name="Nagy L.G."/>
            <person name="Riley R."/>
            <person name="Tritt A."/>
            <person name="Adam C."/>
            <person name="Daum C."/>
            <person name="Floudas D."/>
            <person name="Sun H."/>
            <person name="Yadav J.S."/>
            <person name="Pangilinan J."/>
            <person name="Larsson K.H."/>
            <person name="Matsuura K."/>
            <person name="Barry K."/>
            <person name="Labutti K."/>
            <person name="Kuo R."/>
            <person name="Ohm R.A."/>
            <person name="Bhattacharya S.S."/>
            <person name="Shirouzu T."/>
            <person name="Yoshinaga Y."/>
            <person name="Martin F.M."/>
            <person name="Grigoriev I.V."/>
            <person name="Hibbett D.S."/>
        </authorList>
    </citation>
    <scope>NUCLEOTIDE SEQUENCE [LARGE SCALE GENOMIC DNA]</scope>
    <source>
        <strain evidence="2 3">CBS 109695</strain>
    </source>
</reference>
<dbReference type="AlphaFoldDB" id="A0A166JH52"/>